<proteinExistence type="predicted"/>
<dbReference type="AlphaFoldDB" id="A0A371CPC6"/>
<feature type="region of interest" description="Disordered" evidence="1">
    <location>
        <begin position="1"/>
        <end position="26"/>
    </location>
</feature>
<feature type="compositionally biased region" description="Basic residues" evidence="1">
    <location>
        <begin position="14"/>
        <end position="24"/>
    </location>
</feature>
<evidence type="ECO:0000313" key="3">
    <source>
        <dbReference type="Proteomes" id="UP000256964"/>
    </source>
</evidence>
<accession>A0A371CPC6</accession>
<name>A0A371CPC6_9APHY</name>
<feature type="compositionally biased region" description="Basic and acidic residues" evidence="1">
    <location>
        <begin position="1"/>
        <end position="10"/>
    </location>
</feature>
<dbReference type="Proteomes" id="UP000256964">
    <property type="component" value="Unassembled WGS sequence"/>
</dbReference>
<gene>
    <name evidence="2" type="ORF">OH76DRAFT_147346</name>
</gene>
<sequence>MAGVRSRDATRILPSRRRLARPRPRLSSISESRAACHVARRTSSANGHGVFGHSVVHGCPENWTGSSEVLLVSGLQTVQSPIYHDRPPPSRMRHLLLRALSWPVCQPLHGACASRRRIPLAAWCLVLIVHSDNERAIACPEQDPVNRARRARKRAQITGSGARSRLTRGAAEELAWRLRGFGGFASRFWQQVSRRARAHPRAKESRTRYICCTPNVEARG</sequence>
<reference evidence="2 3" key="1">
    <citation type="journal article" date="2018" name="Biotechnol. Biofuels">
        <title>Integrative visual omics of the white-rot fungus Polyporus brumalis exposes the biotechnological potential of its oxidative enzymes for delignifying raw plant biomass.</title>
        <authorList>
            <person name="Miyauchi S."/>
            <person name="Rancon A."/>
            <person name="Drula E."/>
            <person name="Hage H."/>
            <person name="Chaduli D."/>
            <person name="Favel A."/>
            <person name="Grisel S."/>
            <person name="Henrissat B."/>
            <person name="Herpoel-Gimbert I."/>
            <person name="Ruiz-Duenas F.J."/>
            <person name="Chevret D."/>
            <person name="Hainaut M."/>
            <person name="Lin J."/>
            <person name="Wang M."/>
            <person name="Pangilinan J."/>
            <person name="Lipzen A."/>
            <person name="Lesage-Meessen L."/>
            <person name="Navarro D."/>
            <person name="Riley R."/>
            <person name="Grigoriev I.V."/>
            <person name="Zhou S."/>
            <person name="Raouche S."/>
            <person name="Rosso M.N."/>
        </authorList>
    </citation>
    <scope>NUCLEOTIDE SEQUENCE [LARGE SCALE GENOMIC DNA]</scope>
    <source>
        <strain evidence="2 3">BRFM 1820</strain>
    </source>
</reference>
<organism evidence="2 3">
    <name type="scientific">Lentinus brumalis</name>
    <dbReference type="NCBI Taxonomy" id="2498619"/>
    <lineage>
        <taxon>Eukaryota</taxon>
        <taxon>Fungi</taxon>
        <taxon>Dikarya</taxon>
        <taxon>Basidiomycota</taxon>
        <taxon>Agaricomycotina</taxon>
        <taxon>Agaricomycetes</taxon>
        <taxon>Polyporales</taxon>
        <taxon>Polyporaceae</taxon>
        <taxon>Lentinus</taxon>
    </lineage>
</organism>
<evidence type="ECO:0000256" key="1">
    <source>
        <dbReference type="SAM" id="MobiDB-lite"/>
    </source>
</evidence>
<keyword evidence="3" id="KW-1185">Reference proteome</keyword>
<protein>
    <submittedName>
        <fullName evidence="2">Uncharacterized protein</fullName>
    </submittedName>
</protein>
<dbReference type="EMBL" id="KZ857494">
    <property type="protein sequence ID" value="RDX42057.1"/>
    <property type="molecule type" value="Genomic_DNA"/>
</dbReference>
<evidence type="ECO:0000313" key="2">
    <source>
        <dbReference type="EMBL" id="RDX42057.1"/>
    </source>
</evidence>